<name>A0AAV4W7Y8_9ARAC</name>
<accession>A0AAV4W7Y8</accession>
<dbReference type="AlphaFoldDB" id="A0AAV4W7Y8"/>
<proteinExistence type="predicted"/>
<dbReference type="Proteomes" id="UP001054837">
    <property type="component" value="Unassembled WGS sequence"/>
</dbReference>
<comment type="caution">
    <text evidence="1">The sequence shown here is derived from an EMBL/GenBank/DDBJ whole genome shotgun (WGS) entry which is preliminary data.</text>
</comment>
<sequence length="93" mass="10240">MKLLTSNKLPVKTKPLVNKTAVATAKHRRSQFTANEIITQLPEDTNLPPGEVKHQFLPLILPPPPSPAHPNRFNRCPPFKIIATVAFIAIVSA</sequence>
<reference evidence="1 2" key="1">
    <citation type="submission" date="2021-06" db="EMBL/GenBank/DDBJ databases">
        <title>Caerostris darwini draft genome.</title>
        <authorList>
            <person name="Kono N."/>
            <person name="Arakawa K."/>
        </authorList>
    </citation>
    <scope>NUCLEOTIDE SEQUENCE [LARGE SCALE GENOMIC DNA]</scope>
</reference>
<keyword evidence="2" id="KW-1185">Reference proteome</keyword>
<evidence type="ECO:0000313" key="2">
    <source>
        <dbReference type="Proteomes" id="UP001054837"/>
    </source>
</evidence>
<protein>
    <submittedName>
        <fullName evidence="1">Uncharacterized protein</fullName>
    </submittedName>
</protein>
<dbReference type="EMBL" id="BPLQ01014199">
    <property type="protein sequence ID" value="GIY78014.1"/>
    <property type="molecule type" value="Genomic_DNA"/>
</dbReference>
<evidence type="ECO:0000313" key="1">
    <source>
        <dbReference type="EMBL" id="GIY78014.1"/>
    </source>
</evidence>
<gene>
    <name evidence="1" type="ORF">CDAR_232421</name>
</gene>
<organism evidence="1 2">
    <name type="scientific">Caerostris darwini</name>
    <dbReference type="NCBI Taxonomy" id="1538125"/>
    <lineage>
        <taxon>Eukaryota</taxon>
        <taxon>Metazoa</taxon>
        <taxon>Ecdysozoa</taxon>
        <taxon>Arthropoda</taxon>
        <taxon>Chelicerata</taxon>
        <taxon>Arachnida</taxon>
        <taxon>Araneae</taxon>
        <taxon>Araneomorphae</taxon>
        <taxon>Entelegynae</taxon>
        <taxon>Araneoidea</taxon>
        <taxon>Araneidae</taxon>
        <taxon>Caerostris</taxon>
    </lineage>
</organism>